<evidence type="ECO:0000256" key="1">
    <source>
        <dbReference type="ARBA" id="ARBA00001964"/>
    </source>
</evidence>
<dbReference type="InterPro" id="IPR001017">
    <property type="entry name" value="DH_E1"/>
</dbReference>
<comment type="cofactor">
    <cofactor evidence="1">
        <name>thiamine diphosphate</name>
        <dbReference type="ChEBI" id="CHEBI:58937"/>
    </cofactor>
</comment>
<dbReference type="InterPro" id="IPR050642">
    <property type="entry name" value="PDH_E1_Alpha_Subunit"/>
</dbReference>
<dbReference type="InterPro" id="IPR029061">
    <property type="entry name" value="THDP-binding"/>
</dbReference>
<keyword evidence="3" id="KW-0786">Thiamine pyrophosphate</keyword>
<evidence type="ECO:0000256" key="2">
    <source>
        <dbReference type="ARBA" id="ARBA00023002"/>
    </source>
</evidence>
<reference evidence="5" key="1">
    <citation type="submission" date="2022-05" db="EMBL/GenBank/DDBJ databases">
        <title>Jatrophihabitans sp. SB3-54 whole genome sequence.</title>
        <authorList>
            <person name="Suh M.K."/>
            <person name="Eom M.K."/>
            <person name="Kim J.S."/>
            <person name="Kim H.S."/>
            <person name="Do H.E."/>
            <person name="Shin Y.K."/>
            <person name="Lee J.-S."/>
        </authorList>
    </citation>
    <scope>NUCLEOTIDE SEQUENCE</scope>
    <source>
        <strain evidence="5">SB3-54</strain>
    </source>
</reference>
<proteinExistence type="predicted"/>
<evidence type="ECO:0000313" key="5">
    <source>
        <dbReference type="EMBL" id="WAX59031.1"/>
    </source>
</evidence>
<dbReference type="Pfam" id="PF00676">
    <property type="entry name" value="E1_dh"/>
    <property type="match status" value="1"/>
</dbReference>
<accession>A0ABY7K7D2</accession>
<evidence type="ECO:0000256" key="3">
    <source>
        <dbReference type="ARBA" id="ARBA00023052"/>
    </source>
</evidence>
<organism evidence="5 6">
    <name type="scientific">Jatrophihabitans cynanchi</name>
    <dbReference type="NCBI Taxonomy" id="2944128"/>
    <lineage>
        <taxon>Bacteria</taxon>
        <taxon>Bacillati</taxon>
        <taxon>Actinomycetota</taxon>
        <taxon>Actinomycetes</taxon>
        <taxon>Jatrophihabitantales</taxon>
        <taxon>Jatrophihabitantaceae</taxon>
        <taxon>Jatrophihabitans</taxon>
    </lineage>
</organism>
<name>A0ABY7K7D2_9ACTN</name>
<keyword evidence="6" id="KW-1185">Reference proteome</keyword>
<dbReference type="PANTHER" id="PTHR11516">
    <property type="entry name" value="PYRUVATE DEHYDROGENASE E1 COMPONENT, ALPHA SUBUNIT BACTERIAL AND ORGANELLAR"/>
    <property type="match status" value="1"/>
</dbReference>
<keyword evidence="2" id="KW-0560">Oxidoreductase</keyword>
<dbReference type="RefSeq" id="WP_269445572.1">
    <property type="nucleotide sequence ID" value="NZ_CP097463.1"/>
</dbReference>
<dbReference type="Gene3D" id="3.40.50.970">
    <property type="match status" value="1"/>
</dbReference>
<evidence type="ECO:0000313" key="6">
    <source>
        <dbReference type="Proteomes" id="UP001164693"/>
    </source>
</evidence>
<dbReference type="EMBL" id="CP097463">
    <property type="protein sequence ID" value="WAX59031.1"/>
    <property type="molecule type" value="Genomic_DNA"/>
</dbReference>
<gene>
    <name evidence="5" type="ORF">M6B22_09800</name>
</gene>
<evidence type="ECO:0000259" key="4">
    <source>
        <dbReference type="Pfam" id="PF00676"/>
    </source>
</evidence>
<feature type="domain" description="Dehydrogenase E1 component" evidence="4">
    <location>
        <begin position="12"/>
        <end position="302"/>
    </location>
</feature>
<dbReference type="SUPFAM" id="SSF52518">
    <property type="entry name" value="Thiamin diphosphate-binding fold (THDP-binding)"/>
    <property type="match status" value="1"/>
</dbReference>
<dbReference type="CDD" id="cd02000">
    <property type="entry name" value="TPP_E1_PDC_ADC_BCADC"/>
    <property type="match status" value="1"/>
</dbReference>
<dbReference type="PANTHER" id="PTHR11516:SF60">
    <property type="entry name" value="PYRUVATE DEHYDROGENASE E1 COMPONENT SUBUNIT ALPHA"/>
    <property type="match status" value="1"/>
</dbReference>
<sequence>MTSLAELEELCRIRIFEEQVRELALEREVIGSVHLCIGQEAIPVGVCAALEPRDALFATYRGHGWALARGVPPEELFAELLGRATGTNGGRGGSAYLSSARHGFYGENSIVAGSAPIAVGAALAAKFDGSGRVSVVCVGDGALNQGAMHEAMNFASAFALPIVFVCENNLYSELTPIAAMVADPELWHRAAAYAMPGVRVDGNDVDAVRAAARDAVQRARSGGGPSLIEAMTERLAGHYIGDVEQYRPAGEVDRAREREPIGRLTSQLVASGVAPQHCEAASQRAAATIERARAAALHAPAADVSLVREHLYA</sequence>
<dbReference type="Proteomes" id="UP001164693">
    <property type="component" value="Chromosome"/>
</dbReference>
<protein>
    <submittedName>
        <fullName evidence="5">Thiamine pyrophosphate-dependent dehydrogenase E1 component subunit alpha</fullName>
    </submittedName>
</protein>